<dbReference type="PROSITE" id="PS51384">
    <property type="entry name" value="FAD_FR"/>
    <property type="match status" value="1"/>
</dbReference>
<dbReference type="InterPro" id="IPR017938">
    <property type="entry name" value="Riboflavin_synthase-like_b-brl"/>
</dbReference>
<dbReference type="SUPFAM" id="SSF63380">
    <property type="entry name" value="Riboflavin synthase domain-like"/>
    <property type="match status" value="1"/>
</dbReference>
<dbReference type="Gene3D" id="3.40.50.80">
    <property type="entry name" value="Nucleotide-binding domain of ferredoxin-NADP reductase (FNR) module"/>
    <property type="match status" value="1"/>
</dbReference>
<dbReference type="InterPro" id="IPR017927">
    <property type="entry name" value="FAD-bd_FR_type"/>
</dbReference>
<dbReference type="PANTHER" id="PTHR30157:SF0">
    <property type="entry name" value="NADPH-DEPENDENT FERRIC-CHELATE REDUCTASE"/>
    <property type="match status" value="1"/>
</dbReference>
<dbReference type="PANTHER" id="PTHR30157">
    <property type="entry name" value="FERRIC REDUCTASE, NADPH-DEPENDENT"/>
    <property type="match status" value="1"/>
</dbReference>
<keyword evidence="3" id="KW-1185">Reference proteome</keyword>
<sequence length="287" mass="31531">MTAVPPYRAFRVQVAATEKLSPHFVRVTLSGPELADFRTDAPDQRLKIILPPTPGAPIEFPEGPDWYQQYLQMPEERRPIMRTYTVRSATGSQIDVDFVLHGDAGPASRWVAAAEPGDEIMVFGPNRQYEGPISGYAWVGVDDGTEVLLAGDETAVPAIAGILDELKPGVHGAAYLEVPTKDDVLPVCPPPGVAVHWLPRTGGQPVGRRLVETITQAGFAPTPDDGDDDESVLWDVGEWTHESPFVAWLAGEAATIKTLRRHLVRERNIDKRAVAFMGYWKYGRPES</sequence>
<dbReference type="RefSeq" id="WP_179428893.1">
    <property type="nucleotide sequence ID" value="NZ_JACBZP010000001.1"/>
</dbReference>
<dbReference type="AlphaFoldDB" id="A0A7Z0D477"/>
<dbReference type="EMBL" id="JACBZP010000001">
    <property type="protein sequence ID" value="NYI68561.1"/>
    <property type="molecule type" value="Genomic_DNA"/>
</dbReference>
<feature type="domain" description="FAD-binding FR-type" evidence="1">
    <location>
        <begin position="7"/>
        <end position="132"/>
    </location>
</feature>
<dbReference type="InterPro" id="IPR007037">
    <property type="entry name" value="SIP_rossman_dom"/>
</dbReference>
<dbReference type="InterPro" id="IPR039374">
    <property type="entry name" value="SIP_fam"/>
</dbReference>
<evidence type="ECO:0000313" key="3">
    <source>
        <dbReference type="Proteomes" id="UP000539111"/>
    </source>
</evidence>
<dbReference type="GO" id="GO:0016491">
    <property type="term" value="F:oxidoreductase activity"/>
    <property type="evidence" value="ECO:0007669"/>
    <property type="project" value="InterPro"/>
</dbReference>
<dbReference type="Pfam" id="PF08021">
    <property type="entry name" value="FAD_binding_9"/>
    <property type="match status" value="1"/>
</dbReference>
<organism evidence="2 3">
    <name type="scientific">Spelaeicoccus albus</name>
    <dbReference type="NCBI Taxonomy" id="1280376"/>
    <lineage>
        <taxon>Bacteria</taxon>
        <taxon>Bacillati</taxon>
        <taxon>Actinomycetota</taxon>
        <taxon>Actinomycetes</taxon>
        <taxon>Micrococcales</taxon>
        <taxon>Brevibacteriaceae</taxon>
        <taxon>Spelaeicoccus</taxon>
    </lineage>
</organism>
<protein>
    <submittedName>
        <fullName evidence="2">NADPH-dependent ferric siderophore reductase</fullName>
    </submittedName>
</protein>
<dbReference type="Proteomes" id="UP000539111">
    <property type="component" value="Unassembled WGS sequence"/>
</dbReference>
<name>A0A7Z0D477_9MICO</name>
<proteinExistence type="predicted"/>
<evidence type="ECO:0000259" key="1">
    <source>
        <dbReference type="PROSITE" id="PS51384"/>
    </source>
</evidence>
<dbReference type="Pfam" id="PF04954">
    <property type="entry name" value="SIP"/>
    <property type="match status" value="1"/>
</dbReference>
<accession>A0A7Z0D477</accession>
<evidence type="ECO:0000313" key="2">
    <source>
        <dbReference type="EMBL" id="NYI68561.1"/>
    </source>
</evidence>
<dbReference type="Gene3D" id="2.40.30.10">
    <property type="entry name" value="Translation factors"/>
    <property type="match status" value="1"/>
</dbReference>
<comment type="caution">
    <text evidence="2">The sequence shown here is derived from an EMBL/GenBank/DDBJ whole genome shotgun (WGS) entry which is preliminary data.</text>
</comment>
<gene>
    <name evidence="2" type="ORF">BJY26_002867</name>
</gene>
<dbReference type="InterPro" id="IPR039261">
    <property type="entry name" value="FNR_nucleotide-bd"/>
</dbReference>
<dbReference type="CDD" id="cd06193">
    <property type="entry name" value="siderophore_interacting"/>
    <property type="match status" value="1"/>
</dbReference>
<dbReference type="InterPro" id="IPR013113">
    <property type="entry name" value="SIP_FAD-bd"/>
</dbReference>
<reference evidence="2 3" key="1">
    <citation type="submission" date="2020-07" db="EMBL/GenBank/DDBJ databases">
        <title>Sequencing the genomes of 1000 actinobacteria strains.</title>
        <authorList>
            <person name="Klenk H.-P."/>
        </authorList>
    </citation>
    <scope>NUCLEOTIDE SEQUENCE [LARGE SCALE GENOMIC DNA]</scope>
    <source>
        <strain evidence="2 3">DSM 26341</strain>
    </source>
</reference>